<evidence type="ECO:0000313" key="7">
    <source>
        <dbReference type="EMBL" id="CAL6105460.1"/>
    </source>
</evidence>
<feature type="transmembrane region" description="Helical" evidence="1">
    <location>
        <begin position="171"/>
        <end position="190"/>
    </location>
</feature>
<evidence type="ECO:0000259" key="2">
    <source>
        <dbReference type="Pfam" id="PF01105"/>
    </source>
</evidence>
<protein>
    <submittedName>
        <fullName evidence="4">Emp24/gp25L/p24 family/GOLD domain-containing protein</fullName>
    </submittedName>
    <submittedName>
        <fullName evidence="5">Emp24/gp25L/p24_family/GOLD domain-containing protein</fullName>
    </submittedName>
</protein>
<keyword evidence="8" id="KW-1185">Reference proteome</keyword>
<dbReference type="EMBL" id="CAXDID020000064">
    <property type="protein sequence ID" value="CAL6011489.1"/>
    <property type="molecule type" value="Genomic_DNA"/>
</dbReference>
<comment type="caution">
    <text evidence="4">The sequence shown here is derived from an EMBL/GenBank/DDBJ whole genome shotgun (WGS) entry which is preliminary data.</text>
</comment>
<evidence type="ECO:0000313" key="8">
    <source>
        <dbReference type="Proteomes" id="UP001642409"/>
    </source>
</evidence>
<dbReference type="InterPro" id="IPR009038">
    <property type="entry name" value="GOLD_dom"/>
</dbReference>
<dbReference type="Proteomes" id="UP001642409">
    <property type="component" value="Unassembled WGS sequence"/>
</dbReference>
<feature type="domain" description="GOLD" evidence="2">
    <location>
        <begin position="12"/>
        <end position="199"/>
    </location>
</feature>
<keyword evidence="1" id="KW-1133">Transmembrane helix</keyword>
<evidence type="ECO:0000313" key="6">
    <source>
        <dbReference type="EMBL" id="CAL6048225.1"/>
    </source>
</evidence>
<gene>
    <name evidence="5" type="ORF">HINF_LOCUS22847</name>
    <name evidence="3" type="ORF">HINF_LOCUS41429</name>
    <name evidence="6" type="ORF">HINF_LOCUS42588</name>
    <name evidence="4" type="ORF">HINF_LOCUS54871</name>
    <name evidence="7" type="ORF">HINF_LOCUS73274</name>
</gene>
<dbReference type="EMBL" id="CATOUU010001017">
    <property type="protein sequence ID" value="CAI9967226.1"/>
    <property type="molecule type" value="Genomic_DNA"/>
</dbReference>
<evidence type="ECO:0000313" key="3">
    <source>
        <dbReference type="EMBL" id="CAI9953784.1"/>
    </source>
</evidence>
<evidence type="ECO:0000256" key="1">
    <source>
        <dbReference type="SAM" id="Phobius"/>
    </source>
</evidence>
<keyword evidence="1" id="KW-0812">Transmembrane</keyword>
<reference evidence="5 8" key="2">
    <citation type="submission" date="2024-07" db="EMBL/GenBank/DDBJ databases">
        <authorList>
            <person name="Akdeniz Z."/>
        </authorList>
    </citation>
    <scope>NUCLEOTIDE SEQUENCE [LARGE SCALE GENOMIC DNA]</scope>
</reference>
<organism evidence="4">
    <name type="scientific">Hexamita inflata</name>
    <dbReference type="NCBI Taxonomy" id="28002"/>
    <lineage>
        <taxon>Eukaryota</taxon>
        <taxon>Metamonada</taxon>
        <taxon>Diplomonadida</taxon>
        <taxon>Hexamitidae</taxon>
        <taxon>Hexamitinae</taxon>
        <taxon>Hexamita</taxon>
    </lineage>
</organism>
<evidence type="ECO:0000313" key="5">
    <source>
        <dbReference type="EMBL" id="CAL6011489.1"/>
    </source>
</evidence>
<dbReference type="AlphaFoldDB" id="A0AA86UWB9"/>
<proteinExistence type="predicted"/>
<dbReference type="EMBL" id="CATOUU010000841">
    <property type="protein sequence ID" value="CAI9953784.1"/>
    <property type="molecule type" value="Genomic_DNA"/>
</dbReference>
<evidence type="ECO:0000313" key="4">
    <source>
        <dbReference type="EMBL" id="CAI9967226.1"/>
    </source>
</evidence>
<accession>A0AA86UWB9</accession>
<sequence>MILLQQILSVITEIPQFGQKCYYYDYLVDFPAKFNYKIIFNLNTRKYDKSSSDMNYIPDVALTVYDANNTEISYVQLDTNGSVTINTQVDGQIKACIKSLNQRQKLHKFGIDVEFTDGATQRTDTELHLGTGLNAMKAKQLMDLVEETARIQTEVRNIVDVEKESRKMESIFVTTSVLFAVVYVIFNFFYVRKIKEHFKDCKL</sequence>
<keyword evidence="1" id="KW-0472">Membrane</keyword>
<dbReference type="Pfam" id="PF01105">
    <property type="entry name" value="EMP24_GP25L"/>
    <property type="match status" value="1"/>
</dbReference>
<reference evidence="4" key="1">
    <citation type="submission" date="2023-06" db="EMBL/GenBank/DDBJ databases">
        <authorList>
            <person name="Kurt Z."/>
        </authorList>
    </citation>
    <scope>NUCLEOTIDE SEQUENCE</scope>
</reference>
<dbReference type="EMBL" id="CAXDID020000596">
    <property type="protein sequence ID" value="CAL6105460.1"/>
    <property type="molecule type" value="Genomic_DNA"/>
</dbReference>
<name>A0AA86UWB9_9EUKA</name>
<dbReference type="EMBL" id="CAXDID020000174">
    <property type="protein sequence ID" value="CAL6048225.1"/>
    <property type="molecule type" value="Genomic_DNA"/>
</dbReference>